<dbReference type="AlphaFoldDB" id="A0A1H9Q7C6"/>
<evidence type="ECO:0000256" key="4">
    <source>
        <dbReference type="ARBA" id="ARBA00022801"/>
    </source>
</evidence>
<keyword evidence="2 10" id="KW-0479">Metal-binding</keyword>
<dbReference type="InterPro" id="IPR002786">
    <property type="entry name" value="Non_canon_purine_NTPase"/>
</dbReference>
<dbReference type="InterPro" id="IPR050299">
    <property type="entry name" value="YjjX_NTPase"/>
</dbReference>
<dbReference type="GO" id="GO:0103023">
    <property type="term" value="F:ITPase activity"/>
    <property type="evidence" value="ECO:0007669"/>
    <property type="project" value="UniProtKB-EC"/>
</dbReference>
<evidence type="ECO:0000256" key="1">
    <source>
        <dbReference type="ARBA" id="ARBA00001936"/>
    </source>
</evidence>
<feature type="binding site" evidence="10">
    <location>
        <position position="33"/>
    </location>
    <ligand>
        <name>Mg(2+)</name>
        <dbReference type="ChEBI" id="CHEBI:18420"/>
    </ligand>
</feature>
<evidence type="ECO:0000256" key="7">
    <source>
        <dbReference type="ARBA" id="ARBA00023211"/>
    </source>
</evidence>
<evidence type="ECO:0000256" key="5">
    <source>
        <dbReference type="ARBA" id="ARBA00022842"/>
    </source>
</evidence>
<feature type="binding site" evidence="10">
    <location>
        <begin position="62"/>
        <end position="63"/>
    </location>
    <ligand>
        <name>substrate</name>
    </ligand>
</feature>
<gene>
    <name evidence="12" type="ORF">SAMN04489841_4108</name>
</gene>
<comment type="catalytic activity">
    <reaction evidence="8 10">
        <text>ITP + H2O = IDP + phosphate + H(+)</text>
        <dbReference type="Rhea" id="RHEA:28330"/>
        <dbReference type="ChEBI" id="CHEBI:15377"/>
        <dbReference type="ChEBI" id="CHEBI:15378"/>
        <dbReference type="ChEBI" id="CHEBI:43474"/>
        <dbReference type="ChEBI" id="CHEBI:58280"/>
        <dbReference type="ChEBI" id="CHEBI:61402"/>
        <dbReference type="EC" id="3.6.1.73"/>
    </reaction>
</comment>
<reference evidence="13" key="1">
    <citation type="submission" date="2016-10" db="EMBL/GenBank/DDBJ databases">
        <authorList>
            <person name="Varghese N."/>
            <person name="Submissions S."/>
        </authorList>
    </citation>
    <scope>NUCLEOTIDE SEQUENCE [LARGE SCALE GENOMIC DNA]</scope>
    <source>
        <strain evidence="13">DSM 25055</strain>
    </source>
</reference>
<dbReference type="OrthoDB" id="52857at2157"/>
<evidence type="ECO:0000256" key="8">
    <source>
        <dbReference type="ARBA" id="ARBA00048174"/>
    </source>
</evidence>
<name>A0A1H9Q7C6_9EURY</name>
<evidence type="ECO:0000256" key="3">
    <source>
        <dbReference type="ARBA" id="ARBA00022741"/>
    </source>
</evidence>
<dbReference type="GO" id="GO:0006772">
    <property type="term" value="P:thiamine metabolic process"/>
    <property type="evidence" value="ECO:0007669"/>
    <property type="project" value="TreeGrafter"/>
</dbReference>
<dbReference type="EC" id="3.6.1.73" evidence="10"/>
<dbReference type="SUPFAM" id="SSF52972">
    <property type="entry name" value="ITPase-like"/>
    <property type="match status" value="1"/>
</dbReference>
<keyword evidence="5 10" id="KW-0460">Magnesium</keyword>
<evidence type="ECO:0000313" key="13">
    <source>
        <dbReference type="Proteomes" id="UP000199114"/>
    </source>
</evidence>
<dbReference type="PANTHER" id="PTHR34699:SF2">
    <property type="entry name" value="NON-CANONICAL PURINE NTP PHOSPHATASE_PRRC1 DOMAIN-CONTAINING PROTEIN"/>
    <property type="match status" value="1"/>
</dbReference>
<dbReference type="EMBL" id="FOFD01000006">
    <property type="protein sequence ID" value="SER56381.1"/>
    <property type="molecule type" value="Genomic_DNA"/>
</dbReference>
<sequence>MKLAIGSTNPVKIDAVERTLERYEPTVTAVDVESGVSEQPRSVGETVTGAKNRAERALAATDADYGVGLEGGVARLDQSPGLSLIMWGAVTDGERTERGSGPTIRLPDRVAERVADGAELGPVMDDLLGTENIAEAEGAAGVLTDGLTDRTRALGEAVACSFGPFVTAYYDVDA</sequence>
<evidence type="ECO:0000256" key="9">
    <source>
        <dbReference type="ARBA" id="ARBA00048781"/>
    </source>
</evidence>
<evidence type="ECO:0000256" key="2">
    <source>
        <dbReference type="ARBA" id="ARBA00022723"/>
    </source>
</evidence>
<dbReference type="NCBIfam" id="TIGR00258">
    <property type="entry name" value="inosine/xanthosine triphosphatase"/>
    <property type="match status" value="1"/>
</dbReference>
<comment type="cofactor">
    <cofactor evidence="1">
        <name>Mn(2+)</name>
        <dbReference type="ChEBI" id="CHEBI:29035"/>
    </cofactor>
</comment>
<evidence type="ECO:0000256" key="6">
    <source>
        <dbReference type="ARBA" id="ARBA00023080"/>
    </source>
</evidence>
<dbReference type="GO" id="GO:0009117">
    <property type="term" value="P:nucleotide metabolic process"/>
    <property type="evidence" value="ECO:0007669"/>
    <property type="project" value="UniProtKB-KW"/>
</dbReference>
<evidence type="ECO:0000259" key="11">
    <source>
        <dbReference type="Pfam" id="PF01931"/>
    </source>
</evidence>
<keyword evidence="3 10" id="KW-0547">Nucleotide-binding</keyword>
<feature type="domain" description="Non-canonical purine NTP phosphatase/PRRC1" evidence="11">
    <location>
        <begin position="6"/>
        <end position="166"/>
    </location>
</feature>
<dbReference type="GO" id="GO:0000166">
    <property type="term" value="F:nucleotide binding"/>
    <property type="evidence" value="ECO:0007669"/>
    <property type="project" value="UniProtKB-KW"/>
</dbReference>
<dbReference type="Proteomes" id="UP000199114">
    <property type="component" value="Unassembled WGS sequence"/>
</dbReference>
<dbReference type="RefSeq" id="WP_090621154.1">
    <property type="nucleotide sequence ID" value="NZ_FOFD01000006.1"/>
</dbReference>
<comment type="cofactor">
    <cofactor evidence="10">
        <name>Mg(2+)</name>
        <dbReference type="ChEBI" id="CHEBI:18420"/>
    </cofactor>
    <cofactor evidence="10">
        <name>Mn(2+)</name>
        <dbReference type="ChEBI" id="CHEBI:29035"/>
    </cofactor>
    <text evidence="10">Binds 1 divalent metal cation per subunit; can use either Mg(2+) or Mn(2+).</text>
</comment>
<accession>A0A1H9Q7C6</accession>
<organism evidence="12 13">
    <name type="scientific">Natrinema salaciae</name>
    <dbReference type="NCBI Taxonomy" id="1186196"/>
    <lineage>
        <taxon>Archaea</taxon>
        <taxon>Methanobacteriati</taxon>
        <taxon>Methanobacteriota</taxon>
        <taxon>Stenosarchaea group</taxon>
        <taxon>Halobacteria</taxon>
        <taxon>Halobacteriales</taxon>
        <taxon>Natrialbaceae</taxon>
        <taxon>Natrinema</taxon>
    </lineage>
</organism>
<comment type="catalytic activity">
    <reaction evidence="9 10">
        <text>XTP + H2O = XDP + phosphate + H(+)</text>
        <dbReference type="Rhea" id="RHEA:28406"/>
        <dbReference type="ChEBI" id="CHEBI:15377"/>
        <dbReference type="ChEBI" id="CHEBI:15378"/>
        <dbReference type="ChEBI" id="CHEBI:43474"/>
        <dbReference type="ChEBI" id="CHEBI:59884"/>
        <dbReference type="ChEBI" id="CHEBI:61314"/>
        <dbReference type="EC" id="3.6.1.73"/>
    </reaction>
</comment>
<dbReference type="HAMAP" id="MF_00648">
    <property type="entry name" value="Non_canon_purine_NTPase_YjjX"/>
    <property type="match status" value="1"/>
</dbReference>
<feature type="binding site" evidence="10">
    <location>
        <position position="62"/>
    </location>
    <ligand>
        <name>Mg(2+)</name>
        <dbReference type="ChEBI" id="CHEBI:18420"/>
    </ligand>
</feature>
<evidence type="ECO:0000313" key="12">
    <source>
        <dbReference type="EMBL" id="SER56381.1"/>
    </source>
</evidence>
<keyword evidence="6 10" id="KW-0546">Nucleotide metabolism</keyword>
<dbReference type="FunFam" id="3.90.950.10:FF:000002">
    <property type="entry name" value="Inosine/xanthosine triphosphatase"/>
    <property type="match status" value="1"/>
</dbReference>
<dbReference type="PANTHER" id="PTHR34699">
    <property type="match status" value="1"/>
</dbReference>
<dbReference type="Gene3D" id="3.90.950.10">
    <property type="match status" value="1"/>
</dbReference>
<keyword evidence="13" id="KW-1185">Reference proteome</keyword>
<comment type="similarity">
    <text evidence="10">Belongs to the YjjX NTPase family.</text>
</comment>
<comment type="subunit">
    <text evidence="10">Homodimer.</text>
</comment>
<evidence type="ECO:0000256" key="10">
    <source>
        <dbReference type="HAMAP-Rule" id="MF_00648"/>
    </source>
</evidence>
<comment type="function">
    <text evidence="10">Phosphatase that hydrolyzes non-canonical purine nucleotides such as XTP and ITP to their respective diphosphate derivatives. Probably excludes non-canonical purines from DNA/RNA precursor pool, thus preventing their incorporation into DNA/RNA and avoiding chromosomal lesions.</text>
</comment>
<proteinExistence type="inferred from homology"/>
<feature type="binding site" evidence="10">
    <location>
        <begin position="7"/>
        <end position="12"/>
    </location>
    <ligand>
        <name>substrate</name>
    </ligand>
</feature>
<keyword evidence="4 10" id="KW-0378">Hydrolase</keyword>
<dbReference type="InterPro" id="IPR029001">
    <property type="entry name" value="ITPase-like_fam"/>
</dbReference>
<dbReference type="STRING" id="1186196.SAMN04489841_4108"/>
<dbReference type="Pfam" id="PF01931">
    <property type="entry name" value="NTPase_I-T"/>
    <property type="match status" value="1"/>
</dbReference>
<dbReference type="InterPro" id="IPR026533">
    <property type="entry name" value="NTPase/PRRC1"/>
</dbReference>
<keyword evidence="7 10" id="KW-0464">Manganese</keyword>
<protein>
    <recommendedName>
        <fullName evidence="10">Probable inosine/xanthosine triphosphatase</fullName>
        <shortName evidence="10">ITPase/XTPase</shortName>
        <ecNumber evidence="10">3.6.1.73</ecNumber>
    </recommendedName>
    <alternativeName>
        <fullName evidence="10">Non-canonical purine NTP phosphatase</fullName>
    </alternativeName>
    <alternativeName>
        <fullName evidence="10">Non-standard purine NTP phosphatase</fullName>
    </alternativeName>
    <alternativeName>
        <fullName evidence="10">Nucleoside-triphosphate phosphatase</fullName>
        <shortName evidence="10">NTPase</shortName>
    </alternativeName>
</protein>
<dbReference type="GO" id="GO:0046872">
    <property type="term" value="F:metal ion binding"/>
    <property type="evidence" value="ECO:0007669"/>
    <property type="project" value="UniProtKB-KW"/>
</dbReference>